<name>A0AAW0CZG0_9AGAR</name>
<evidence type="ECO:0000256" key="9">
    <source>
        <dbReference type="ARBA" id="ARBA00022771"/>
    </source>
</evidence>
<comment type="function">
    <text evidence="15">Acts in a DNA repair pathway for removal of UV-induced DNA damage that is distinct from classical nucleotide excision repair and in repair of ionizing radiation damage. Functions in homologous recombination repair of DNA double strand breaks and in recovery of stalled replication forks.</text>
</comment>
<evidence type="ECO:0000313" key="18">
    <source>
        <dbReference type="EMBL" id="KAK7043597.1"/>
    </source>
</evidence>
<feature type="domain" description="Non-structural maintenance of chromosomes element 1 RING C4HC3-type" evidence="17">
    <location>
        <begin position="198"/>
        <end position="242"/>
    </location>
</feature>
<dbReference type="EMBL" id="JAYKXP010000028">
    <property type="protein sequence ID" value="KAK7043597.1"/>
    <property type="molecule type" value="Genomic_DNA"/>
</dbReference>
<keyword evidence="10 15" id="KW-0833">Ubl conjugation pathway</keyword>
<evidence type="ECO:0000256" key="7">
    <source>
        <dbReference type="ARBA" id="ARBA00022723"/>
    </source>
</evidence>
<feature type="compositionally biased region" description="Basic residues" evidence="16">
    <location>
        <begin position="346"/>
        <end position="355"/>
    </location>
</feature>
<dbReference type="GO" id="GO:0030915">
    <property type="term" value="C:Smc5-Smc6 complex"/>
    <property type="evidence" value="ECO:0007669"/>
    <property type="project" value="UniProtKB-UniRule"/>
</dbReference>
<keyword evidence="7 15" id="KW-0479">Metal-binding</keyword>
<sequence length="355" mass="40254">MPVSSGDVQRLFLQAILSRGILSEDLARIIWQQCIKGVKAVDDTVSIAYNNTDASWESFIANVNTSLNDLELEFKDIMDELSGKKLYALVNRKDDDLAQMATDFTPNEIVFFKAIVEQIMLARKESYSLSSLAALQEVTALKDKVKMTKAQAECVLASFVTKGWLLKSKRGRYSLSPRTILELAPYLKATYPDEILECQLCLQMLTKGVACPRTNCKTRMHFSCFRTYRNQDRQRGKQCSTCKIDWPQEAEDMTPVGEAAVRDGEDGRRRVRARTASDGEDTDRDMEGLSQNGTQPSQPSRTQKSRKGKGKGKKMVVDEAEDEDEDEDDAEADFDEMDEEEDTKPRTQRRRSTRH</sequence>
<dbReference type="PANTHER" id="PTHR20973">
    <property type="entry name" value="NON-SMC ELEMENT 1-RELATED"/>
    <property type="match status" value="1"/>
</dbReference>
<dbReference type="Gene3D" id="3.30.40.10">
    <property type="entry name" value="Zinc/RING finger domain, C3HC4 (zinc finger)"/>
    <property type="match status" value="1"/>
</dbReference>
<evidence type="ECO:0000256" key="11">
    <source>
        <dbReference type="ARBA" id="ARBA00022833"/>
    </source>
</evidence>
<feature type="compositionally biased region" description="Acidic residues" evidence="16">
    <location>
        <begin position="318"/>
        <end position="342"/>
    </location>
</feature>
<dbReference type="GO" id="GO:0000724">
    <property type="term" value="P:double-strand break repair via homologous recombination"/>
    <property type="evidence" value="ECO:0007669"/>
    <property type="project" value="TreeGrafter"/>
</dbReference>
<dbReference type="Pfam" id="PF07574">
    <property type="entry name" value="SMC_Nse1"/>
    <property type="match status" value="1"/>
</dbReference>
<keyword evidence="8 15" id="KW-0227">DNA damage</keyword>
<evidence type="ECO:0000256" key="3">
    <source>
        <dbReference type="ARBA" id="ARBA00010258"/>
    </source>
</evidence>
<organism evidence="18 19">
    <name type="scientific">Paramarasmius palmivorus</name>
    <dbReference type="NCBI Taxonomy" id="297713"/>
    <lineage>
        <taxon>Eukaryota</taxon>
        <taxon>Fungi</taxon>
        <taxon>Dikarya</taxon>
        <taxon>Basidiomycota</taxon>
        <taxon>Agaricomycotina</taxon>
        <taxon>Agaricomycetes</taxon>
        <taxon>Agaricomycetidae</taxon>
        <taxon>Agaricales</taxon>
        <taxon>Marasmiineae</taxon>
        <taxon>Marasmiaceae</taxon>
        <taxon>Paramarasmius</taxon>
    </lineage>
</organism>
<evidence type="ECO:0000256" key="15">
    <source>
        <dbReference type="RuleBase" id="RU368018"/>
    </source>
</evidence>
<evidence type="ECO:0000256" key="10">
    <source>
        <dbReference type="ARBA" id="ARBA00022786"/>
    </source>
</evidence>
<dbReference type="EC" id="2.3.2.27" evidence="4 15"/>
<keyword evidence="14 15" id="KW-0539">Nucleus</keyword>
<evidence type="ECO:0000256" key="12">
    <source>
        <dbReference type="ARBA" id="ARBA00023172"/>
    </source>
</evidence>
<dbReference type="InterPro" id="IPR014857">
    <property type="entry name" value="Nse1_RING_C4HC3-type"/>
</dbReference>
<proteinExistence type="inferred from homology"/>
<dbReference type="Gene3D" id="3.90.1150.220">
    <property type="match status" value="1"/>
</dbReference>
<evidence type="ECO:0000256" key="6">
    <source>
        <dbReference type="ARBA" id="ARBA00022679"/>
    </source>
</evidence>
<dbReference type="InterPro" id="IPR013083">
    <property type="entry name" value="Znf_RING/FYVE/PHD"/>
</dbReference>
<dbReference type="InterPro" id="IPR011513">
    <property type="entry name" value="Nse1"/>
</dbReference>
<dbReference type="FunFam" id="1.10.10.10:FF:000270">
    <property type="entry name" value="Non-structural maintenance of chromosomes element 1 homolog"/>
    <property type="match status" value="1"/>
</dbReference>
<feature type="compositionally biased region" description="Polar residues" evidence="16">
    <location>
        <begin position="289"/>
        <end position="302"/>
    </location>
</feature>
<keyword evidence="19" id="KW-1185">Reference proteome</keyword>
<keyword evidence="6 15" id="KW-0808">Transferase</keyword>
<dbReference type="Gene3D" id="1.10.10.10">
    <property type="entry name" value="Winged helix-like DNA-binding domain superfamily/Winged helix DNA-binding domain"/>
    <property type="match status" value="1"/>
</dbReference>
<gene>
    <name evidence="18" type="ORF">VNI00_008208</name>
</gene>
<keyword evidence="9 15" id="KW-0863">Zinc-finger</keyword>
<dbReference type="GO" id="GO:0008270">
    <property type="term" value="F:zinc ion binding"/>
    <property type="evidence" value="ECO:0007669"/>
    <property type="project" value="UniProtKB-KW"/>
</dbReference>
<evidence type="ECO:0000313" key="19">
    <source>
        <dbReference type="Proteomes" id="UP001383192"/>
    </source>
</evidence>
<feature type="compositionally biased region" description="Basic residues" evidence="16">
    <location>
        <begin position="303"/>
        <end position="314"/>
    </location>
</feature>
<comment type="caution">
    <text evidence="18">The sequence shown here is derived from an EMBL/GenBank/DDBJ whole genome shotgun (WGS) entry which is preliminary data.</text>
</comment>
<keyword evidence="11 15" id="KW-0862">Zinc</keyword>
<comment type="subunit">
    <text evidence="15">Component of the Smc5-Smc6 complex.</text>
</comment>
<evidence type="ECO:0000256" key="5">
    <source>
        <dbReference type="ARBA" id="ARBA00019422"/>
    </source>
</evidence>
<evidence type="ECO:0000256" key="1">
    <source>
        <dbReference type="ARBA" id="ARBA00000900"/>
    </source>
</evidence>
<protein>
    <recommendedName>
        <fullName evidence="5 15">Non-structural maintenance of chromosomes element 1 homolog</fullName>
        <ecNumber evidence="4 15">2.3.2.27</ecNumber>
    </recommendedName>
</protein>
<keyword evidence="12 15" id="KW-0233">DNA recombination</keyword>
<dbReference type="Pfam" id="PF08746">
    <property type="entry name" value="zf-RING-like"/>
    <property type="match status" value="1"/>
</dbReference>
<dbReference type="Proteomes" id="UP001383192">
    <property type="component" value="Unassembled WGS sequence"/>
</dbReference>
<comment type="catalytic activity">
    <reaction evidence="1 15">
        <text>S-ubiquitinyl-[E2 ubiquitin-conjugating enzyme]-L-cysteine + [acceptor protein]-L-lysine = [E2 ubiquitin-conjugating enzyme]-L-cysteine + N(6)-ubiquitinyl-[acceptor protein]-L-lysine.</text>
        <dbReference type="EC" id="2.3.2.27"/>
    </reaction>
</comment>
<dbReference type="GO" id="GO:0005634">
    <property type="term" value="C:nucleus"/>
    <property type="evidence" value="ECO:0007669"/>
    <property type="project" value="UniProtKB-SubCell"/>
</dbReference>
<dbReference type="SUPFAM" id="SSF57850">
    <property type="entry name" value="RING/U-box"/>
    <property type="match status" value="1"/>
</dbReference>
<accession>A0AAW0CZG0</accession>
<dbReference type="AlphaFoldDB" id="A0AAW0CZG0"/>
<feature type="region of interest" description="Disordered" evidence="16">
    <location>
        <begin position="253"/>
        <end position="355"/>
    </location>
</feature>
<keyword evidence="13 15" id="KW-0234">DNA repair</keyword>
<evidence type="ECO:0000256" key="14">
    <source>
        <dbReference type="ARBA" id="ARBA00023242"/>
    </source>
</evidence>
<comment type="subcellular location">
    <subcellularLocation>
        <location evidence="2 15">Nucleus</location>
    </subcellularLocation>
</comment>
<evidence type="ECO:0000256" key="8">
    <source>
        <dbReference type="ARBA" id="ARBA00022763"/>
    </source>
</evidence>
<dbReference type="PANTHER" id="PTHR20973:SF0">
    <property type="entry name" value="NON-STRUCTURAL MAINTENANCE OF CHROMOSOMES ELEMENT 1 HOMOLOG"/>
    <property type="match status" value="1"/>
</dbReference>
<evidence type="ECO:0000256" key="13">
    <source>
        <dbReference type="ARBA" id="ARBA00023204"/>
    </source>
</evidence>
<dbReference type="InterPro" id="IPR036388">
    <property type="entry name" value="WH-like_DNA-bd_sf"/>
</dbReference>
<evidence type="ECO:0000256" key="2">
    <source>
        <dbReference type="ARBA" id="ARBA00004123"/>
    </source>
</evidence>
<evidence type="ECO:0000256" key="4">
    <source>
        <dbReference type="ARBA" id="ARBA00012483"/>
    </source>
</evidence>
<reference evidence="18 19" key="1">
    <citation type="submission" date="2024-01" db="EMBL/GenBank/DDBJ databases">
        <title>A draft genome for a cacao thread blight-causing isolate of Paramarasmius palmivorus.</title>
        <authorList>
            <person name="Baruah I.K."/>
            <person name="Bukari Y."/>
            <person name="Amoako-Attah I."/>
            <person name="Meinhardt L.W."/>
            <person name="Bailey B.A."/>
            <person name="Cohen S.P."/>
        </authorList>
    </citation>
    <scope>NUCLEOTIDE SEQUENCE [LARGE SCALE GENOMIC DNA]</scope>
    <source>
        <strain evidence="18 19">GH-12</strain>
    </source>
</reference>
<evidence type="ECO:0000256" key="16">
    <source>
        <dbReference type="SAM" id="MobiDB-lite"/>
    </source>
</evidence>
<comment type="similarity">
    <text evidence="3 15">Belongs to the NSE1 family.</text>
</comment>
<dbReference type="GO" id="GO:0061630">
    <property type="term" value="F:ubiquitin protein ligase activity"/>
    <property type="evidence" value="ECO:0007669"/>
    <property type="project" value="UniProtKB-EC"/>
</dbReference>
<evidence type="ECO:0000259" key="17">
    <source>
        <dbReference type="Pfam" id="PF08746"/>
    </source>
</evidence>